<keyword evidence="2" id="KW-1185">Reference proteome</keyword>
<proteinExistence type="predicted"/>
<protein>
    <submittedName>
        <fullName evidence="1">Uncharacterized protein</fullName>
    </submittedName>
</protein>
<comment type="caution">
    <text evidence="1">The sequence shown here is derived from an EMBL/GenBank/DDBJ whole genome shotgun (WGS) entry which is preliminary data.</text>
</comment>
<sequence length="56" mass="5870">MTRIEIQIGVVFASSARPSITASPSRTADAHRGPKTWAGVVPSTLRKAAPKALGVR</sequence>
<dbReference type="AlphaFoldDB" id="A0A561SHE4"/>
<evidence type="ECO:0000313" key="1">
    <source>
        <dbReference type="EMBL" id="TWF74280.1"/>
    </source>
</evidence>
<dbReference type="EMBL" id="VIWU01000001">
    <property type="protein sequence ID" value="TWF74280.1"/>
    <property type="molecule type" value="Genomic_DNA"/>
</dbReference>
<name>A0A561SHE4_9PSEU</name>
<gene>
    <name evidence="1" type="ORF">FHX44_11159</name>
</gene>
<evidence type="ECO:0000313" key="2">
    <source>
        <dbReference type="Proteomes" id="UP000321261"/>
    </source>
</evidence>
<organism evidence="1 2">
    <name type="scientific">Pseudonocardia hierapolitana</name>
    <dbReference type="NCBI Taxonomy" id="1128676"/>
    <lineage>
        <taxon>Bacteria</taxon>
        <taxon>Bacillati</taxon>
        <taxon>Actinomycetota</taxon>
        <taxon>Actinomycetes</taxon>
        <taxon>Pseudonocardiales</taxon>
        <taxon>Pseudonocardiaceae</taxon>
        <taxon>Pseudonocardia</taxon>
    </lineage>
</organism>
<dbReference type="Proteomes" id="UP000321261">
    <property type="component" value="Unassembled WGS sequence"/>
</dbReference>
<reference evidence="1 2" key="1">
    <citation type="submission" date="2019-06" db="EMBL/GenBank/DDBJ databases">
        <title>Sequencing the genomes of 1000 actinobacteria strains.</title>
        <authorList>
            <person name="Klenk H.-P."/>
        </authorList>
    </citation>
    <scope>NUCLEOTIDE SEQUENCE [LARGE SCALE GENOMIC DNA]</scope>
    <source>
        <strain evidence="1 2">DSM 45671</strain>
    </source>
</reference>
<accession>A0A561SHE4</accession>